<dbReference type="EC" id="6.3.5.11" evidence="8"/>
<dbReference type="EMBL" id="CP061799">
    <property type="protein sequence ID" value="QTA79546.1"/>
    <property type="molecule type" value="Genomic_DNA"/>
</dbReference>
<dbReference type="Gene3D" id="3.40.50.300">
    <property type="entry name" value="P-loop containing nucleotide triphosphate hydrolases"/>
    <property type="match status" value="1"/>
</dbReference>
<feature type="domain" description="CobQ/CobB/MinD/ParA nucleotide binding" evidence="10">
    <location>
        <begin position="12"/>
        <end position="196"/>
    </location>
</feature>
<dbReference type="SUPFAM" id="SSF52540">
    <property type="entry name" value="P-loop containing nucleoside triphosphate hydrolases"/>
    <property type="match status" value="1"/>
</dbReference>
<keyword evidence="9" id="KW-1133">Transmembrane helix</keyword>
<organism evidence="12 13">
    <name type="scientific">Desulfonema limicola</name>
    <dbReference type="NCBI Taxonomy" id="45656"/>
    <lineage>
        <taxon>Bacteria</taxon>
        <taxon>Pseudomonadati</taxon>
        <taxon>Thermodesulfobacteriota</taxon>
        <taxon>Desulfobacteria</taxon>
        <taxon>Desulfobacterales</taxon>
        <taxon>Desulfococcaceae</taxon>
        <taxon>Desulfonema</taxon>
    </lineage>
</organism>
<protein>
    <recommendedName>
        <fullName evidence="8">Cobyrinate a,c-diamide synthase</fullName>
        <ecNumber evidence="8">6.3.5.11</ecNumber>
    </recommendedName>
    <alternativeName>
        <fullName evidence="8">Cobyrinic acid a,c-diamide synthetase</fullName>
    </alternativeName>
</protein>
<dbReference type="InterPro" id="IPR027417">
    <property type="entry name" value="P-loop_NTPase"/>
</dbReference>
<dbReference type="KEGG" id="dli:dnl_18190"/>
<dbReference type="GO" id="GO:0009236">
    <property type="term" value="P:cobalamin biosynthetic process"/>
    <property type="evidence" value="ECO:0007669"/>
    <property type="project" value="UniProtKB-UniRule"/>
</dbReference>
<dbReference type="Pfam" id="PF01656">
    <property type="entry name" value="CbiA"/>
    <property type="match status" value="1"/>
</dbReference>
<dbReference type="InterPro" id="IPR002586">
    <property type="entry name" value="CobQ/CobB/MinD/ParA_Nub-bd_dom"/>
</dbReference>
<name>A0A975B677_9BACT</name>
<keyword evidence="2 8" id="KW-0169">Cobalamin biosynthesis</keyword>
<dbReference type="InterPro" id="IPR004484">
    <property type="entry name" value="CbiA/CobB_synth"/>
</dbReference>
<evidence type="ECO:0000259" key="11">
    <source>
        <dbReference type="Pfam" id="PF07685"/>
    </source>
</evidence>
<feature type="domain" description="CobB/CobQ-like glutamine amidotransferase" evidence="11">
    <location>
        <begin position="262"/>
        <end position="439"/>
    </location>
</feature>
<dbReference type="NCBIfam" id="TIGR00379">
    <property type="entry name" value="cobB"/>
    <property type="match status" value="1"/>
</dbReference>
<evidence type="ECO:0000256" key="4">
    <source>
        <dbReference type="ARBA" id="ARBA00022741"/>
    </source>
</evidence>
<dbReference type="GO" id="GO:0042242">
    <property type="term" value="F:cobyrinic acid a,c-diamide synthase activity"/>
    <property type="evidence" value="ECO:0007669"/>
    <property type="project" value="UniProtKB-UniRule"/>
</dbReference>
<dbReference type="PANTHER" id="PTHR43873">
    <property type="entry name" value="COBYRINATE A,C-DIAMIDE SYNTHASE"/>
    <property type="match status" value="1"/>
</dbReference>
<gene>
    <name evidence="12" type="primary">cobB2</name>
    <name evidence="8" type="synonym">cbiA</name>
    <name evidence="12" type="ORF">dnl_18190</name>
</gene>
<dbReference type="GO" id="GO:0005524">
    <property type="term" value="F:ATP binding"/>
    <property type="evidence" value="ECO:0007669"/>
    <property type="project" value="UniProtKB-UniRule"/>
</dbReference>
<keyword evidence="6 8" id="KW-0460">Magnesium</keyword>
<proteinExistence type="inferred from homology"/>
<dbReference type="NCBIfam" id="NF002204">
    <property type="entry name" value="PRK01077.1"/>
    <property type="match status" value="1"/>
</dbReference>
<dbReference type="InterPro" id="IPR029062">
    <property type="entry name" value="Class_I_gatase-like"/>
</dbReference>
<evidence type="ECO:0000256" key="2">
    <source>
        <dbReference type="ARBA" id="ARBA00022573"/>
    </source>
</evidence>
<feature type="active site" description="Nucleophile" evidence="8">
    <location>
        <position position="343"/>
    </location>
</feature>
<dbReference type="HAMAP" id="MF_00027">
    <property type="entry name" value="CobB_CbiA"/>
    <property type="match status" value="1"/>
</dbReference>
<comment type="cofactor">
    <cofactor evidence="1 8">
        <name>Mg(2+)</name>
        <dbReference type="ChEBI" id="CHEBI:18420"/>
    </cofactor>
</comment>
<dbReference type="Gene3D" id="3.40.50.880">
    <property type="match status" value="1"/>
</dbReference>
<keyword evidence="5 8" id="KW-0067">ATP-binding</keyword>
<dbReference type="InterPro" id="IPR011698">
    <property type="entry name" value="GATase_3"/>
</dbReference>
<keyword evidence="9" id="KW-0812">Transmembrane</keyword>
<comment type="pathway">
    <text evidence="8">Cofactor biosynthesis; adenosylcobalamin biosynthesis; cob(II)yrinate a,c-diamide from sirohydrochlorin (anaerobic route): step 10/10.</text>
</comment>
<dbReference type="CDD" id="cd03130">
    <property type="entry name" value="GATase1_CobB"/>
    <property type="match status" value="1"/>
</dbReference>
<keyword evidence="9" id="KW-0472">Membrane</keyword>
<reference evidence="12" key="1">
    <citation type="journal article" date="2021" name="Microb. Physiol.">
        <title>Proteogenomic Insights into the Physiology of Marine, Sulfate-Reducing, Filamentous Desulfonema limicola and Desulfonema magnum.</title>
        <authorList>
            <person name="Schnaars V."/>
            <person name="Wohlbrand L."/>
            <person name="Scheve S."/>
            <person name="Hinrichs C."/>
            <person name="Reinhardt R."/>
            <person name="Rabus R."/>
        </authorList>
    </citation>
    <scope>NUCLEOTIDE SEQUENCE</scope>
    <source>
        <strain evidence="12">5ac10</strain>
    </source>
</reference>
<evidence type="ECO:0000256" key="8">
    <source>
        <dbReference type="HAMAP-Rule" id="MF_00027"/>
    </source>
</evidence>
<evidence type="ECO:0000256" key="6">
    <source>
        <dbReference type="ARBA" id="ARBA00022842"/>
    </source>
</evidence>
<evidence type="ECO:0000256" key="3">
    <source>
        <dbReference type="ARBA" id="ARBA00022598"/>
    </source>
</evidence>
<dbReference type="PANTHER" id="PTHR43873:SF1">
    <property type="entry name" value="COBYRINATE A,C-DIAMIDE SYNTHASE"/>
    <property type="match status" value="1"/>
</dbReference>
<evidence type="ECO:0000256" key="1">
    <source>
        <dbReference type="ARBA" id="ARBA00001946"/>
    </source>
</evidence>
<keyword evidence="3 8" id="KW-0436">Ligase</keyword>
<evidence type="ECO:0000313" key="13">
    <source>
        <dbReference type="Proteomes" id="UP000663720"/>
    </source>
</evidence>
<dbReference type="RefSeq" id="WP_275950227.1">
    <property type="nucleotide sequence ID" value="NZ_CP061799.1"/>
</dbReference>
<keyword evidence="4 8" id="KW-0547">Nucleotide-binding</keyword>
<comment type="function">
    <text evidence="8">Catalyzes the ATP-dependent amidation of the two carboxylate groups at positions a and c of cobyrinate, using either L-glutamine or ammonia as the nitrogen source.</text>
</comment>
<comment type="similarity">
    <text evidence="8">Belongs to the CobB/CbiA family.</text>
</comment>
<sequence>MPQKPFVFSRLFIAGLGGGAGKTILSIGIIAAWKRLGKSVAPYKKGPDYIDAGWLALAAGRPCYNLDTFLAEKHAVLHSFISHTLKDDIALIEGNRGLFDGIDIYGTTSSAEVAKLLSSPIILCVDCTKTTRTAAAIVSGCMNFDNDIQIKGVILNRVAGLRHENNIKKNIEHYCGIPVLGAVPRLDSQDFPERHMGLVPTPEHMLAKKSIDAAADMAEKYINIDKLEEIASQAPEIGFNLEYLKNKQVKQIAKTLKPKPVIGIIKDSAFQFYYPDNIEALIMAGAEIIFISASSNKTIPYVDALYIGGGFPETHAEELGANKGFINNIKSLAEKGLPIYAECGGLIYLGEALVISKEQYPMSGIFPVIFDISDKPQGLGYTIAVVEKDNPWFKKGTEIRGHEFRYSRVLEWKGCDNDMIFSMKRGTGFINKKDGICYKMYLQLILISMPLVCLYGQKLWLPMHWHIEQGQYNELSQNCYKCAQGRLRKNPDFNWIDFSFAIHFHLGSSF</sequence>
<evidence type="ECO:0000256" key="5">
    <source>
        <dbReference type="ARBA" id="ARBA00022840"/>
    </source>
</evidence>
<accession>A0A975B677</accession>
<dbReference type="Proteomes" id="UP000663720">
    <property type="component" value="Chromosome"/>
</dbReference>
<dbReference type="PROSITE" id="PS51274">
    <property type="entry name" value="GATASE_COBBQ"/>
    <property type="match status" value="1"/>
</dbReference>
<comment type="domain">
    <text evidence="8">Comprises of two domains. The C-terminal domain contains the binding site for glutamine and catalyzes the hydrolysis of this substrate to glutamate and ammonia. The N-terminal domain is anticipated to bind ATP and cobyrinate and catalyzes the ultimate synthesis of the diamide product. The ammonia produced via the glutaminase domain is probably translocated to the adjacent domain via a molecular tunnel, where it reacts with an activated intermediate.</text>
</comment>
<feature type="transmembrane region" description="Helical" evidence="9">
    <location>
        <begin position="12"/>
        <end position="33"/>
    </location>
</feature>
<evidence type="ECO:0000256" key="9">
    <source>
        <dbReference type="SAM" id="Phobius"/>
    </source>
</evidence>
<dbReference type="AlphaFoldDB" id="A0A975B677"/>
<comment type="caution">
    <text evidence="8">Lacks conserved residue(s) required for the propagation of feature annotation.</text>
</comment>
<comment type="miscellaneous">
    <text evidence="8">The a and c carboxylates of cobyrinate are activated for nucleophilic attack via formation of a phosphorylated intermediate by ATP. CbiA catalyzes first the amidation of the c-carboxylate, and then that of the a-carboxylate.</text>
</comment>
<dbReference type="Pfam" id="PF07685">
    <property type="entry name" value="GATase_3"/>
    <property type="match status" value="1"/>
</dbReference>
<dbReference type="SUPFAM" id="SSF52317">
    <property type="entry name" value="Class I glutamine amidotransferase-like"/>
    <property type="match status" value="1"/>
</dbReference>
<evidence type="ECO:0000259" key="10">
    <source>
        <dbReference type="Pfam" id="PF01656"/>
    </source>
</evidence>
<keyword evidence="7 8" id="KW-0315">Glutamine amidotransferase</keyword>
<comment type="catalytic activity">
    <reaction evidence="8">
        <text>cob(II)yrinate + 2 L-glutamine + 2 ATP + 2 H2O = cob(II)yrinate a,c diamide + 2 L-glutamate + 2 ADP + 2 phosphate + 2 H(+)</text>
        <dbReference type="Rhea" id="RHEA:26289"/>
        <dbReference type="ChEBI" id="CHEBI:15377"/>
        <dbReference type="ChEBI" id="CHEBI:15378"/>
        <dbReference type="ChEBI" id="CHEBI:29985"/>
        <dbReference type="ChEBI" id="CHEBI:30616"/>
        <dbReference type="ChEBI" id="CHEBI:43474"/>
        <dbReference type="ChEBI" id="CHEBI:58359"/>
        <dbReference type="ChEBI" id="CHEBI:58537"/>
        <dbReference type="ChEBI" id="CHEBI:58894"/>
        <dbReference type="ChEBI" id="CHEBI:456216"/>
        <dbReference type="EC" id="6.3.5.11"/>
    </reaction>
</comment>
<evidence type="ECO:0000313" key="12">
    <source>
        <dbReference type="EMBL" id="QTA79546.1"/>
    </source>
</evidence>
<keyword evidence="13" id="KW-1185">Reference proteome</keyword>
<evidence type="ECO:0000256" key="7">
    <source>
        <dbReference type="ARBA" id="ARBA00022962"/>
    </source>
</evidence>